<keyword evidence="6 10" id="KW-0472">Membrane</keyword>
<organism evidence="12 13">
    <name type="scientific">Thraustotheca clavata</name>
    <dbReference type="NCBI Taxonomy" id="74557"/>
    <lineage>
        <taxon>Eukaryota</taxon>
        <taxon>Sar</taxon>
        <taxon>Stramenopiles</taxon>
        <taxon>Oomycota</taxon>
        <taxon>Saprolegniomycetes</taxon>
        <taxon>Saprolegniales</taxon>
        <taxon>Achlyaceae</taxon>
        <taxon>Thraustotheca</taxon>
    </lineage>
</organism>
<name>A0A1V9YVB4_9STRA</name>
<feature type="transmembrane region" description="Helical" evidence="10">
    <location>
        <begin position="311"/>
        <end position="332"/>
    </location>
</feature>
<proteinExistence type="predicted"/>
<evidence type="ECO:0000256" key="3">
    <source>
        <dbReference type="ARBA" id="ARBA00022692"/>
    </source>
</evidence>
<dbReference type="Proteomes" id="UP000243217">
    <property type="component" value="Unassembled WGS sequence"/>
</dbReference>
<dbReference type="PROSITE" id="PS50042">
    <property type="entry name" value="CNMP_BINDING_3"/>
    <property type="match status" value="1"/>
</dbReference>
<dbReference type="Gene3D" id="2.60.120.10">
    <property type="entry name" value="Jelly Rolls"/>
    <property type="match status" value="1"/>
</dbReference>
<dbReference type="GO" id="GO:0044877">
    <property type="term" value="F:protein-containing complex binding"/>
    <property type="evidence" value="ECO:0007669"/>
    <property type="project" value="TreeGrafter"/>
</dbReference>
<feature type="compositionally biased region" description="Basic and acidic residues" evidence="9">
    <location>
        <begin position="44"/>
        <end position="56"/>
    </location>
</feature>
<dbReference type="Pfam" id="PF00520">
    <property type="entry name" value="Ion_trans"/>
    <property type="match status" value="1"/>
</dbReference>
<keyword evidence="5" id="KW-0406">Ion transport</keyword>
<dbReference type="PROSITE" id="PS00888">
    <property type="entry name" value="CNMP_BINDING_1"/>
    <property type="match status" value="1"/>
</dbReference>
<dbReference type="InterPro" id="IPR018490">
    <property type="entry name" value="cNMP-bd_dom_sf"/>
</dbReference>
<dbReference type="GO" id="GO:0005249">
    <property type="term" value="F:voltage-gated potassium channel activity"/>
    <property type="evidence" value="ECO:0007669"/>
    <property type="project" value="InterPro"/>
</dbReference>
<feature type="domain" description="Cyclic nucleotide-binding" evidence="11">
    <location>
        <begin position="410"/>
        <end position="512"/>
    </location>
</feature>
<comment type="subcellular location">
    <subcellularLocation>
        <location evidence="1">Membrane</location>
        <topology evidence="1">Multi-pass membrane protein</topology>
    </subcellularLocation>
</comment>
<evidence type="ECO:0000259" key="11">
    <source>
        <dbReference type="PROSITE" id="PS50042"/>
    </source>
</evidence>
<evidence type="ECO:0000313" key="12">
    <source>
        <dbReference type="EMBL" id="OQR89617.1"/>
    </source>
</evidence>
<protein>
    <submittedName>
        <fullName evidence="12">Voltage-gated Ion Channel (VIC) Superfamily</fullName>
    </submittedName>
</protein>
<dbReference type="SUPFAM" id="SSF51206">
    <property type="entry name" value="cAMP-binding domain-like"/>
    <property type="match status" value="1"/>
</dbReference>
<gene>
    <name evidence="12" type="ORF">THRCLA_22656</name>
</gene>
<keyword evidence="8" id="KW-0407">Ion channel</keyword>
<reference evidence="12 13" key="1">
    <citation type="journal article" date="2014" name="Genome Biol. Evol.">
        <title>The secreted proteins of Achlya hypogyna and Thraustotheca clavata identify the ancestral oomycete secretome and reveal gene acquisitions by horizontal gene transfer.</title>
        <authorList>
            <person name="Misner I."/>
            <person name="Blouin N."/>
            <person name="Leonard G."/>
            <person name="Richards T.A."/>
            <person name="Lane C.E."/>
        </authorList>
    </citation>
    <scope>NUCLEOTIDE SEQUENCE [LARGE SCALE GENOMIC DNA]</scope>
    <source>
        <strain evidence="12 13">ATCC 34112</strain>
    </source>
</reference>
<dbReference type="Pfam" id="PF00027">
    <property type="entry name" value="cNMP_binding"/>
    <property type="match status" value="1"/>
</dbReference>
<evidence type="ECO:0000256" key="1">
    <source>
        <dbReference type="ARBA" id="ARBA00004141"/>
    </source>
</evidence>
<dbReference type="GO" id="GO:0005221">
    <property type="term" value="F:intracellularly cyclic nucleotide-activated monoatomic cation channel activity"/>
    <property type="evidence" value="ECO:0007669"/>
    <property type="project" value="InterPro"/>
</dbReference>
<dbReference type="InterPro" id="IPR000595">
    <property type="entry name" value="cNMP-bd_dom"/>
</dbReference>
<dbReference type="PRINTS" id="PR01463">
    <property type="entry name" value="EAGCHANLFMLY"/>
</dbReference>
<dbReference type="CDD" id="cd00038">
    <property type="entry name" value="CAP_ED"/>
    <property type="match status" value="1"/>
</dbReference>
<evidence type="ECO:0000313" key="13">
    <source>
        <dbReference type="Proteomes" id="UP000243217"/>
    </source>
</evidence>
<dbReference type="Gene3D" id="1.10.287.630">
    <property type="entry name" value="Helix hairpin bin"/>
    <property type="match status" value="1"/>
</dbReference>
<dbReference type="InterPro" id="IPR050866">
    <property type="entry name" value="CNG_cation_channel"/>
</dbReference>
<dbReference type="PANTHER" id="PTHR45638">
    <property type="entry name" value="CYCLIC NUCLEOTIDE-GATED CATION CHANNEL SUBUNIT A"/>
    <property type="match status" value="1"/>
</dbReference>
<dbReference type="EMBL" id="JNBS01002700">
    <property type="protein sequence ID" value="OQR89617.1"/>
    <property type="molecule type" value="Genomic_DNA"/>
</dbReference>
<dbReference type="SUPFAM" id="SSF81324">
    <property type="entry name" value="Voltage-gated potassium channels"/>
    <property type="match status" value="1"/>
</dbReference>
<dbReference type="Gene3D" id="1.10.287.70">
    <property type="match status" value="1"/>
</dbReference>
<evidence type="ECO:0000256" key="9">
    <source>
        <dbReference type="SAM" id="MobiDB-lite"/>
    </source>
</evidence>
<feature type="transmembrane region" description="Helical" evidence="10">
    <location>
        <begin position="132"/>
        <end position="151"/>
    </location>
</feature>
<dbReference type="PANTHER" id="PTHR45638:SF11">
    <property type="entry name" value="CYCLIC NUCLEOTIDE-GATED CATION CHANNEL SUBUNIT A"/>
    <property type="match status" value="1"/>
</dbReference>
<evidence type="ECO:0000256" key="2">
    <source>
        <dbReference type="ARBA" id="ARBA00022448"/>
    </source>
</evidence>
<evidence type="ECO:0000256" key="5">
    <source>
        <dbReference type="ARBA" id="ARBA00023065"/>
    </source>
</evidence>
<feature type="region of interest" description="Disordered" evidence="9">
    <location>
        <begin position="20"/>
        <end position="56"/>
    </location>
</feature>
<keyword evidence="13" id="KW-1185">Reference proteome</keyword>
<keyword evidence="2" id="KW-0813">Transport</keyword>
<comment type="caution">
    <text evidence="12">The sequence shown here is derived from an EMBL/GenBank/DDBJ whole genome shotgun (WGS) entry which is preliminary data.</text>
</comment>
<feature type="transmembrane region" description="Helical" evidence="10">
    <location>
        <begin position="101"/>
        <end position="120"/>
    </location>
</feature>
<keyword evidence="4 10" id="KW-1133">Transmembrane helix</keyword>
<dbReference type="InterPro" id="IPR014710">
    <property type="entry name" value="RmlC-like_jellyroll"/>
</dbReference>
<evidence type="ECO:0000256" key="6">
    <source>
        <dbReference type="ARBA" id="ARBA00023136"/>
    </source>
</evidence>
<dbReference type="OrthoDB" id="421226at2759"/>
<dbReference type="GO" id="GO:0016020">
    <property type="term" value="C:membrane"/>
    <property type="evidence" value="ECO:0007669"/>
    <property type="project" value="UniProtKB-SubCell"/>
</dbReference>
<evidence type="ECO:0000256" key="4">
    <source>
        <dbReference type="ARBA" id="ARBA00022989"/>
    </source>
</evidence>
<keyword evidence="3 10" id="KW-0812">Transmembrane</keyword>
<sequence length="644" mass="72599">MPAEPTRSVPGISQVAHAAVSLSRQTGGESPGKESSIMSSRLRGKLDSNEKRATKDNNRVADMLEQELNGMSADQIAKMVQRKRHGFVISMNSKWKRWWDVLMAVITVYVVIVTPVQVAFELKDNAFLDDVQLFVDTMFILEIIITFRTSYVDSATREEINDVKLIQKHYLYGWFLADATSSYPISYFPSQGPSVQPIKFLRILKIFRVFHLSKSPLFASITAYVSRKMNPAVLRMLKLGLIFILSQHLMACSYYWLVAYEGINEHTWEPPFHFNDSLSDRYVGAFYFAIMVTTANDLAPETTIERIFTSVMLLIGIGINASIIGSAANLLANLDKTEVARKEHLDSINDYLRFKKVPLALQDKIRHYYDYVWTVRPSDKQNQLFVDLPDRLKLQLTLSLHRDFINKVPLFKALSPGGAIAIVQCMESVVAMPQDLIIREGELGDEFYFINSGFVEIDIEVKSSRVQLGVLGAGSYFGEIALLTNEPRSANVRATLFCELEMIRKDDFNAILNSFPQFHIALKKIADSRQQTTINMQKMSKLMKSDGTPASPSTTSGPTVTPHSAFSVDAVMNFFHRSGSKTNPKVADAEEAKKKPNALFFDTILGDDFILNMSQAKARHITKMKRISADMFARKSDDTRNVAL</sequence>
<dbReference type="AlphaFoldDB" id="A0A1V9YVB4"/>
<evidence type="ECO:0000256" key="8">
    <source>
        <dbReference type="ARBA" id="ARBA00023303"/>
    </source>
</evidence>
<keyword evidence="7" id="KW-1071">Ligand-gated ion channel</keyword>
<feature type="transmembrane region" description="Helical" evidence="10">
    <location>
        <begin position="236"/>
        <end position="257"/>
    </location>
</feature>
<dbReference type="InterPro" id="IPR005821">
    <property type="entry name" value="Ion_trans_dom"/>
</dbReference>
<accession>A0A1V9YVB4</accession>
<dbReference type="InterPro" id="IPR018488">
    <property type="entry name" value="cNMP-bd_CS"/>
</dbReference>
<dbReference type="SMART" id="SM00100">
    <property type="entry name" value="cNMP"/>
    <property type="match status" value="1"/>
</dbReference>
<dbReference type="InterPro" id="IPR003938">
    <property type="entry name" value="K_chnl_volt-dep_EAG/ELK/ERG"/>
</dbReference>
<feature type="transmembrane region" description="Helical" evidence="10">
    <location>
        <begin position="282"/>
        <end position="299"/>
    </location>
</feature>
<evidence type="ECO:0000256" key="7">
    <source>
        <dbReference type="ARBA" id="ARBA00023286"/>
    </source>
</evidence>
<evidence type="ECO:0000256" key="10">
    <source>
        <dbReference type="SAM" id="Phobius"/>
    </source>
</evidence>
<dbReference type="PROSITE" id="PS00889">
    <property type="entry name" value="CNMP_BINDING_2"/>
    <property type="match status" value="1"/>
</dbReference>